<dbReference type="InterPro" id="IPR025649">
    <property type="entry name" value="DUF4360"/>
</dbReference>
<feature type="chain" id="PRO_5003409115" description="Secreted protein" evidence="1">
    <location>
        <begin position="20"/>
        <end position="202"/>
    </location>
</feature>
<feature type="signal peptide" evidence="1">
    <location>
        <begin position="1"/>
        <end position="19"/>
    </location>
</feature>
<dbReference type="EMBL" id="GL988045">
    <property type="protein sequence ID" value="EGS18973.1"/>
    <property type="molecule type" value="Genomic_DNA"/>
</dbReference>
<dbReference type="OMA" id="TANCQVH"/>
<organism evidence="3">
    <name type="scientific">Chaetomium thermophilum (strain DSM 1495 / CBS 144.50 / IMI 039719)</name>
    <name type="common">Thermochaetoides thermophila</name>
    <dbReference type="NCBI Taxonomy" id="759272"/>
    <lineage>
        <taxon>Eukaryota</taxon>
        <taxon>Fungi</taxon>
        <taxon>Dikarya</taxon>
        <taxon>Ascomycota</taxon>
        <taxon>Pezizomycotina</taxon>
        <taxon>Sordariomycetes</taxon>
        <taxon>Sordariomycetidae</taxon>
        <taxon>Sordariales</taxon>
        <taxon>Chaetomiaceae</taxon>
        <taxon>Thermochaetoides</taxon>
    </lineage>
</organism>
<dbReference type="HOGENOM" id="CLU_090711_0_0_1"/>
<dbReference type="GeneID" id="18259628"/>
<name>G0SC47_CHATD</name>
<dbReference type="Proteomes" id="UP000008066">
    <property type="component" value="Unassembled WGS sequence"/>
</dbReference>
<keyword evidence="1" id="KW-0732">Signal</keyword>
<evidence type="ECO:0008006" key="4">
    <source>
        <dbReference type="Google" id="ProtNLM"/>
    </source>
</evidence>
<dbReference type="eggNOG" id="ENOG502SV77">
    <property type="taxonomic scope" value="Eukaryota"/>
</dbReference>
<dbReference type="KEGG" id="cthr:CTHT_0055900"/>
<gene>
    <name evidence="2" type="ORF">CTHT_0055900</name>
</gene>
<dbReference type="Pfam" id="PF14273">
    <property type="entry name" value="DUF4360"/>
    <property type="match status" value="1"/>
</dbReference>
<dbReference type="PANTHER" id="PTHR38847:SF1">
    <property type="entry name" value="PSEUDOURIDINE SYNTHASE RSUA_RLUA-LIKE DOMAIN-CONTAINING PROTEIN"/>
    <property type="match status" value="1"/>
</dbReference>
<dbReference type="OrthoDB" id="3786236at2759"/>
<proteinExistence type="predicted"/>
<reference evidence="2 3" key="1">
    <citation type="journal article" date="2011" name="Cell">
        <title>Insight into structure and assembly of the nuclear pore complex by utilizing the genome of a eukaryotic thermophile.</title>
        <authorList>
            <person name="Amlacher S."/>
            <person name="Sarges P."/>
            <person name="Flemming D."/>
            <person name="van Noort V."/>
            <person name="Kunze R."/>
            <person name="Devos D.P."/>
            <person name="Arumugam M."/>
            <person name="Bork P."/>
            <person name="Hurt E."/>
        </authorList>
    </citation>
    <scope>NUCLEOTIDE SEQUENCE [LARGE SCALE GENOMIC DNA]</scope>
    <source>
        <strain evidence="3">DSM 1495 / CBS 144.50 / IMI 039719</strain>
    </source>
</reference>
<dbReference type="PANTHER" id="PTHR38847">
    <property type="match status" value="1"/>
</dbReference>
<protein>
    <recommendedName>
        <fullName evidence="4">Secreted protein</fullName>
    </recommendedName>
</protein>
<dbReference type="AlphaFoldDB" id="G0SC47"/>
<evidence type="ECO:0000313" key="3">
    <source>
        <dbReference type="Proteomes" id="UP000008066"/>
    </source>
</evidence>
<evidence type="ECO:0000256" key="1">
    <source>
        <dbReference type="SAM" id="SignalP"/>
    </source>
</evidence>
<dbReference type="RefSeq" id="XP_006695918.1">
    <property type="nucleotide sequence ID" value="XM_006695855.1"/>
</dbReference>
<accession>G0SC47</accession>
<sequence>MGLLSYLTVFLAATGSALAAPAAESPADIAVPTPKITSITYSGNGCVRDPKLSGSFNDPTFTYQGFTLSLPTNTTANCQIHIQASGAGPGWQVALKSSQVKGRLVLTPGTSLTHYTTVFFSQNPTKTSTVSGTVSNDSRNTISRSVTLVSKADSSELAWSPCTGSDGYTGIMNVNFRGVLSGNSRAYFEAQTETWELQWRRC</sequence>
<evidence type="ECO:0000313" key="2">
    <source>
        <dbReference type="EMBL" id="EGS18973.1"/>
    </source>
</evidence>
<keyword evidence="3" id="KW-1185">Reference proteome</keyword>